<dbReference type="RefSeq" id="WP_078873068.1">
    <property type="nucleotide sequence ID" value="NZ_CP032229.1"/>
</dbReference>
<feature type="signal peptide" evidence="1">
    <location>
        <begin position="1"/>
        <end position="25"/>
    </location>
</feature>
<protein>
    <recommendedName>
        <fullName evidence="4">Lipoprotein</fullName>
    </recommendedName>
</protein>
<dbReference type="OrthoDB" id="3483328at2"/>
<dbReference type="PROSITE" id="PS51257">
    <property type="entry name" value="PROKAR_LIPOPROTEIN"/>
    <property type="match status" value="1"/>
</dbReference>
<accession>A0A4P6TT27</accession>
<dbReference type="KEGG" id="sseo:D0Z67_09160"/>
<evidence type="ECO:0000313" key="2">
    <source>
        <dbReference type="EMBL" id="QBJ90460.1"/>
    </source>
</evidence>
<sequence>MGASRGVRVLAAGGLVVLAVGAVTACQPGELGAASVAYTTDSTATDALKKRDVDVSWLTCTGRQDGGPSAGGSPSESTVVTVDCQGKTKDGRDITVTGKVTRAVNGACVRGDLVGKVGGRQVFRVNGLGNCEAAPAYTPPATYRPPGQPRPTVTVTVTRTLWCENDPSCRPVQGK</sequence>
<dbReference type="Proteomes" id="UP000292547">
    <property type="component" value="Chromosome"/>
</dbReference>
<feature type="chain" id="PRO_5038689056" description="Lipoprotein" evidence="1">
    <location>
        <begin position="26"/>
        <end position="175"/>
    </location>
</feature>
<evidence type="ECO:0000313" key="3">
    <source>
        <dbReference type="Proteomes" id="UP000292547"/>
    </source>
</evidence>
<dbReference type="EMBL" id="CP032229">
    <property type="protein sequence ID" value="QBJ90460.1"/>
    <property type="molecule type" value="Genomic_DNA"/>
</dbReference>
<reference evidence="2 3" key="1">
    <citation type="submission" date="2018-08" db="EMBL/GenBank/DDBJ databases">
        <title>The complete genome sequence of Streptomyces seoulensis, a pioneer strain for nickel superoxide dismutase discovery.</title>
        <authorList>
            <person name="Shin J."/>
            <person name="Lee J.-S."/>
            <person name="Lee E.-J."/>
            <person name="Youn H.-D."/>
        </authorList>
    </citation>
    <scope>NUCLEOTIDE SEQUENCE [LARGE SCALE GENOMIC DNA]</scope>
    <source>
        <strain evidence="2 3">KCTC 9819</strain>
    </source>
</reference>
<keyword evidence="1" id="KW-0732">Signal</keyword>
<dbReference type="GeneID" id="300099099"/>
<evidence type="ECO:0000256" key="1">
    <source>
        <dbReference type="SAM" id="SignalP"/>
    </source>
</evidence>
<dbReference type="STRING" id="73044.GCA_000725795_00761"/>
<gene>
    <name evidence="2" type="ORF">D0Z67_09160</name>
</gene>
<proteinExistence type="predicted"/>
<dbReference type="AlphaFoldDB" id="A0A4P6TT27"/>
<organism evidence="2 3">
    <name type="scientific">Streptomyces seoulensis</name>
    <dbReference type="NCBI Taxonomy" id="73044"/>
    <lineage>
        <taxon>Bacteria</taxon>
        <taxon>Bacillati</taxon>
        <taxon>Actinomycetota</taxon>
        <taxon>Actinomycetes</taxon>
        <taxon>Kitasatosporales</taxon>
        <taxon>Streptomycetaceae</taxon>
        <taxon>Streptomyces</taxon>
    </lineage>
</organism>
<evidence type="ECO:0008006" key="4">
    <source>
        <dbReference type="Google" id="ProtNLM"/>
    </source>
</evidence>
<keyword evidence="3" id="KW-1185">Reference proteome</keyword>
<name>A0A4P6TT27_STRSO</name>